<protein>
    <recommendedName>
        <fullName evidence="13">Methyl-accepting chemotaxis protein</fullName>
    </recommendedName>
</protein>
<evidence type="ECO:0000256" key="2">
    <source>
        <dbReference type="ARBA" id="ARBA00022475"/>
    </source>
</evidence>
<evidence type="ECO:0000256" key="6">
    <source>
        <dbReference type="PROSITE-ProRule" id="PRU00284"/>
    </source>
</evidence>
<dbReference type="PROSITE" id="PS50885">
    <property type="entry name" value="HAMP"/>
    <property type="match status" value="1"/>
</dbReference>
<evidence type="ECO:0000256" key="5">
    <source>
        <dbReference type="ARBA" id="ARBA00029447"/>
    </source>
</evidence>
<feature type="domain" description="Methyl-accepting transducer" evidence="9">
    <location>
        <begin position="420"/>
        <end position="670"/>
    </location>
</feature>
<dbReference type="Pfam" id="PF00672">
    <property type="entry name" value="HAMP"/>
    <property type="match status" value="1"/>
</dbReference>
<keyword evidence="4 6" id="KW-0807">Transducer</keyword>
<dbReference type="GO" id="GO:0007165">
    <property type="term" value="P:signal transduction"/>
    <property type="evidence" value="ECO:0007669"/>
    <property type="project" value="UniProtKB-KW"/>
</dbReference>
<feature type="domain" description="HAMP" evidence="10">
    <location>
        <begin position="348"/>
        <end position="401"/>
    </location>
</feature>
<feature type="region of interest" description="Disordered" evidence="7">
    <location>
        <begin position="708"/>
        <end position="728"/>
    </location>
</feature>
<dbReference type="PANTHER" id="PTHR32089">
    <property type="entry name" value="METHYL-ACCEPTING CHEMOTAXIS PROTEIN MCPB"/>
    <property type="match status" value="1"/>
</dbReference>
<feature type="transmembrane region" description="Helical" evidence="8">
    <location>
        <begin position="159"/>
        <end position="180"/>
    </location>
</feature>
<dbReference type="AlphaFoldDB" id="A0A2P6MGD4"/>
<proteinExistence type="inferred from homology"/>
<dbReference type="PROSITE" id="PS50111">
    <property type="entry name" value="CHEMOTAXIS_TRANSDUC_2"/>
    <property type="match status" value="1"/>
</dbReference>
<reference evidence="11 12" key="1">
    <citation type="submission" date="2018-03" db="EMBL/GenBank/DDBJ databases">
        <title>Bacillus urumqiensis sp. nov., a moderately haloalkaliphilic bacterium isolated from a salt lake.</title>
        <authorList>
            <person name="Zhao B."/>
            <person name="Liao Z."/>
        </authorList>
    </citation>
    <scope>NUCLEOTIDE SEQUENCE [LARGE SCALE GENOMIC DNA]</scope>
    <source>
        <strain evidence="11 12">BZ-SZ-XJ18</strain>
    </source>
</reference>
<feature type="transmembrane region" description="Helical" evidence="8">
    <location>
        <begin position="325"/>
        <end position="346"/>
    </location>
</feature>
<dbReference type="InterPro" id="IPR004089">
    <property type="entry name" value="MCPsignal_dom"/>
</dbReference>
<name>A0A2P6MGD4_ALKUR</name>
<evidence type="ECO:0000259" key="9">
    <source>
        <dbReference type="PROSITE" id="PS50111"/>
    </source>
</evidence>
<dbReference type="EMBL" id="PVNS01000008">
    <property type="protein sequence ID" value="PRO65346.1"/>
    <property type="molecule type" value="Genomic_DNA"/>
</dbReference>
<dbReference type="SMART" id="SM00283">
    <property type="entry name" value="MA"/>
    <property type="match status" value="1"/>
</dbReference>
<dbReference type="Proteomes" id="UP000243650">
    <property type="component" value="Unassembled WGS sequence"/>
</dbReference>
<keyword evidence="8" id="KW-0812">Transmembrane</keyword>
<comment type="caution">
    <text evidence="11">The sequence shown here is derived from an EMBL/GenBank/DDBJ whole genome shotgun (WGS) entry which is preliminary data.</text>
</comment>
<dbReference type="OrthoDB" id="9804712at2"/>
<keyword evidence="12" id="KW-1185">Reference proteome</keyword>
<evidence type="ECO:0000313" key="12">
    <source>
        <dbReference type="Proteomes" id="UP000243650"/>
    </source>
</evidence>
<dbReference type="InterPro" id="IPR003660">
    <property type="entry name" value="HAMP_dom"/>
</dbReference>
<accession>A0A2P6MGD4</accession>
<keyword evidence="2" id="KW-1003">Cell membrane</keyword>
<evidence type="ECO:0000256" key="7">
    <source>
        <dbReference type="SAM" id="MobiDB-lite"/>
    </source>
</evidence>
<evidence type="ECO:0000259" key="10">
    <source>
        <dbReference type="PROSITE" id="PS50885"/>
    </source>
</evidence>
<keyword evidence="8" id="KW-1133">Transmembrane helix</keyword>
<evidence type="ECO:0000256" key="8">
    <source>
        <dbReference type="SAM" id="Phobius"/>
    </source>
</evidence>
<feature type="region of interest" description="Disordered" evidence="7">
    <location>
        <begin position="470"/>
        <end position="491"/>
    </location>
</feature>
<comment type="similarity">
    <text evidence="5">Belongs to the methyl-accepting chemotaxis (MCP) protein family.</text>
</comment>
<dbReference type="Gene3D" id="6.10.340.10">
    <property type="match status" value="1"/>
</dbReference>
<comment type="subcellular location">
    <subcellularLocation>
        <location evidence="1">Cell membrane</location>
    </subcellularLocation>
</comment>
<dbReference type="GO" id="GO:0005886">
    <property type="term" value="C:plasma membrane"/>
    <property type="evidence" value="ECO:0007669"/>
    <property type="project" value="UniProtKB-SubCell"/>
</dbReference>
<dbReference type="SUPFAM" id="SSF58104">
    <property type="entry name" value="Methyl-accepting chemotaxis protein (MCP) signaling domain"/>
    <property type="match status" value="1"/>
</dbReference>
<evidence type="ECO:0000256" key="4">
    <source>
        <dbReference type="ARBA" id="ARBA00023224"/>
    </source>
</evidence>
<evidence type="ECO:0000256" key="1">
    <source>
        <dbReference type="ARBA" id="ARBA00004236"/>
    </source>
</evidence>
<dbReference type="PANTHER" id="PTHR32089:SF112">
    <property type="entry name" value="LYSOZYME-LIKE PROTEIN-RELATED"/>
    <property type="match status" value="1"/>
</dbReference>
<dbReference type="SMART" id="SM00304">
    <property type="entry name" value="HAMP"/>
    <property type="match status" value="1"/>
</dbReference>
<keyword evidence="3 8" id="KW-0472">Membrane</keyword>
<evidence type="ECO:0000313" key="11">
    <source>
        <dbReference type="EMBL" id="PRO65346.1"/>
    </source>
</evidence>
<sequence>MSPLFCAPAVLPGSSSVEGSVSSAGLTSSVWITCCSRSMTTRSADRPIRMMKPAASMYIFCLDIVSPRSKHLPQEKYTRFGNERKPQNIHDSVRESCTSTITQQKTYFRMFCWIFCQIKHHFVELWYDNENDYRYIILKKYKSSGGHGMRKSSVKQKMMGAFAVLMLLFIAGAAVTVWQLNQIESESEQFSQDNSRALEMTDAAALIRSQFIAASDFARTNGEAFSQESYNETNAQIEGILETTSQASGGELLEQVEAIQSGLASFNETVGRIPENSGPLQNQRLDELAEERSIIVDQALTAADTLRQNAAQSESSVSSIIQSSIVTFLIVIGAVLLLGAVLFYVLAGRISSSLTQVVHTAEAVSRGRLDVEKLPEHNRDETGRMGEAVNRMVDELKKMIGHTSTTAEQVAAGSSQLLAGAEEAGRATEEITHSIQEVASGSEKQVEKAAESEAAFAGISRTMQDVSAMIQEAEASSSRTKEEAASGKEVVDASVKQMKEVEEVTASLEKSMTALEEKSSRIGSVISLITDIAEQTNLLALNAAIEAARAGEHGRGFAVVADEVRKLAEQTSSSTGEITNLVAQMQESVQESVEMTQSGRSAVASGAEFAASAGGTFADVTGSVDAMSRKMREAAASVETMQEKLQEVTGVVQENTAIAEQSSEHAQNVAAAAEEQTASVQEIHDSAARLAQAAESLEVSLQAFHMEELEETEETADEAEEEMDQAAS</sequence>
<dbReference type="CDD" id="cd06225">
    <property type="entry name" value="HAMP"/>
    <property type="match status" value="1"/>
</dbReference>
<evidence type="ECO:0008006" key="13">
    <source>
        <dbReference type="Google" id="ProtNLM"/>
    </source>
</evidence>
<gene>
    <name evidence="11" type="ORF">C6I21_09285</name>
</gene>
<dbReference type="CDD" id="cd11386">
    <property type="entry name" value="MCP_signal"/>
    <property type="match status" value="1"/>
</dbReference>
<dbReference type="Gene3D" id="1.10.287.950">
    <property type="entry name" value="Methyl-accepting chemotaxis protein"/>
    <property type="match status" value="1"/>
</dbReference>
<organism evidence="11 12">
    <name type="scientific">Alkalicoccus urumqiensis</name>
    <name type="common">Bacillus urumqiensis</name>
    <dbReference type="NCBI Taxonomy" id="1548213"/>
    <lineage>
        <taxon>Bacteria</taxon>
        <taxon>Bacillati</taxon>
        <taxon>Bacillota</taxon>
        <taxon>Bacilli</taxon>
        <taxon>Bacillales</taxon>
        <taxon>Bacillaceae</taxon>
        <taxon>Alkalicoccus</taxon>
    </lineage>
</organism>
<dbReference type="Pfam" id="PF00015">
    <property type="entry name" value="MCPsignal"/>
    <property type="match status" value="1"/>
</dbReference>
<feature type="compositionally biased region" description="Basic and acidic residues" evidence="7">
    <location>
        <begin position="479"/>
        <end position="491"/>
    </location>
</feature>
<evidence type="ECO:0000256" key="3">
    <source>
        <dbReference type="ARBA" id="ARBA00023136"/>
    </source>
</evidence>